<evidence type="ECO:0000313" key="1">
    <source>
        <dbReference type="EMBL" id="CBY12146.1"/>
    </source>
</evidence>
<proteinExistence type="predicted"/>
<dbReference type="GO" id="GO:0030246">
    <property type="term" value="F:carbohydrate binding"/>
    <property type="evidence" value="ECO:0007669"/>
    <property type="project" value="InterPro"/>
</dbReference>
<dbReference type="Proteomes" id="UP000001307">
    <property type="component" value="Unassembled WGS sequence"/>
</dbReference>
<dbReference type="SUPFAM" id="SSF74650">
    <property type="entry name" value="Galactose mutarotase-like"/>
    <property type="match status" value="1"/>
</dbReference>
<dbReference type="GO" id="GO:0004559">
    <property type="term" value="F:alpha-mannosidase activity"/>
    <property type="evidence" value="ECO:0007669"/>
    <property type="project" value="TreeGrafter"/>
</dbReference>
<dbReference type="Gene3D" id="2.70.98.30">
    <property type="entry name" value="Golgi alpha-mannosidase II, domain 4"/>
    <property type="match status" value="1"/>
</dbReference>
<organism evidence="1">
    <name type="scientific">Oikopleura dioica</name>
    <name type="common">Tunicate</name>
    <dbReference type="NCBI Taxonomy" id="34765"/>
    <lineage>
        <taxon>Eukaryota</taxon>
        <taxon>Metazoa</taxon>
        <taxon>Chordata</taxon>
        <taxon>Tunicata</taxon>
        <taxon>Appendicularia</taxon>
        <taxon>Copelata</taxon>
        <taxon>Oikopleuridae</taxon>
        <taxon>Oikopleura</taxon>
    </lineage>
</organism>
<accession>E4XQR0</accession>
<dbReference type="PANTHER" id="PTHR11607">
    <property type="entry name" value="ALPHA-MANNOSIDASE"/>
    <property type="match status" value="1"/>
</dbReference>
<dbReference type="GO" id="GO:0005975">
    <property type="term" value="P:carbohydrate metabolic process"/>
    <property type="evidence" value="ECO:0007669"/>
    <property type="project" value="InterPro"/>
</dbReference>
<reference evidence="1" key="1">
    <citation type="journal article" date="2010" name="Science">
        <title>Plasticity of animal genome architecture unmasked by rapid evolution of a pelagic tunicate.</title>
        <authorList>
            <person name="Denoeud F."/>
            <person name="Henriet S."/>
            <person name="Mungpakdee S."/>
            <person name="Aury J.M."/>
            <person name="Da Silva C."/>
            <person name="Brinkmann H."/>
            <person name="Mikhaleva J."/>
            <person name="Olsen L.C."/>
            <person name="Jubin C."/>
            <person name="Canestro C."/>
            <person name="Bouquet J.M."/>
            <person name="Danks G."/>
            <person name="Poulain J."/>
            <person name="Campsteijn C."/>
            <person name="Adamski M."/>
            <person name="Cross I."/>
            <person name="Yadetie F."/>
            <person name="Muffato M."/>
            <person name="Louis A."/>
            <person name="Butcher S."/>
            <person name="Tsagkogeorga G."/>
            <person name="Konrad A."/>
            <person name="Singh S."/>
            <person name="Jensen M.F."/>
            <person name="Cong E.H."/>
            <person name="Eikeseth-Otteraa H."/>
            <person name="Noel B."/>
            <person name="Anthouard V."/>
            <person name="Porcel B.M."/>
            <person name="Kachouri-Lafond R."/>
            <person name="Nishino A."/>
            <person name="Ugolini M."/>
            <person name="Chourrout P."/>
            <person name="Nishida H."/>
            <person name="Aasland R."/>
            <person name="Huzurbazar S."/>
            <person name="Westhof E."/>
            <person name="Delsuc F."/>
            <person name="Lehrach H."/>
            <person name="Reinhardt R."/>
            <person name="Weissenbach J."/>
            <person name="Roy S.W."/>
            <person name="Artiguenave F."/>
            <person name="Postlethwait J.H."/>
            <person name="Manak J.R."/>
            <person name="Thompson E.M."/>
            <person name="Jaillon O."/>
            <person name="Du Pasquier L."/>
            <person name="Boudinot P."/>
            <person name="Liberles D.A."/>
            <person name="Volff J.N."/>
            <person name="Philippe H."/>
            <person name="Lenhard B."/>
            <person name="Roest Crollius H."/>
            <person name="Wincker P."/>
            <person name="Chourrout D."/>
        </authorList>
    </citation>
    <scope>NUCLEOTIDE SEQUENCE [LARGE SCALE GENOMIC DNA]</scope>
</reference>
<dbReference type="InParanoid" id="E4XQR0"/>
<keyword evidence="2" id="KW-1185">Reference proteome</keyword>
<sequence>MNGLFLTKKVFCEKLTVQGNVYPIVSSAFIQDNQKRLTVLTQQSSGVTSQRENGEIEV</sequence>
<dbReference type="AlphaFoldDB" id="E4XQR0"/>
<evidence type="ECO:0000313" key="2">
    <source>
        <dbReference type="Proteomes" id="UP000001307"/>
    </source>
</evidence>
<dbReference type="InterPro" id="IPR050843">
    <property type="entry name" value="Glycosyl_Hydrlase_38"/>
</dbReference>
<name>E4XQR0_OIKDI</name>
<dbReference type="InterPro" id="IPR011013">
    <property type="entry name" value="Gal_mutarotase_sf_dom"/>
</dbReference>
<dbReference type="PANTHER" id="PTHR11607:SF3">
    <property type="entry name" value="LYSOSOMAL ALPHA-MANNOSIDASE"/>
    <property type="match status" value="1"/>
</dbReference>
<gene>
    <name evidence="1" type="ORF">GSOID_T00018018001</name>
</gene>
<protein>
    <submittedName>
        <fullName evidence="1">Uncharacterized protein</fullName>
    </submittedName>
</protein>
<dbReference type="OrthoDB" id="10261055at2759"/>
<dbReference type="EMBL" id="FN653108">
    <property type="protein sequence ID" value="CBY12146.1"/>
    <property type="molecule type" value="Genomic_DNA"/>
</dbReference>